<protein>
    <recommendedName>
        <fullName evidence="3">LmeA family phospholipid-binding protein</fullName>
    </recommendedName>
</protein>
<dbReference type="Pfam" id="PF11209">
    <property type="entry name" value="LmeA"/>
    <property type="match status" value="1"/>
</dbReference>
<dbReference type="Proteomes" id="UP001500893">
    <property type="component" value="Unassembled WGS sequence"/>
</dbReference>
<comment type="caution">
    <text evidence="1">The sequence shown here is derived from an EMBL/GenBank/DDBJ whole genome shotgun (WGS) entry which is preliminary data.</text>
</comment>
<reference evidence="2" key="1">
    <citation type="journal article" date="2019" name="Int. J. Syst. Evol. Microbiol.">
        <title>The Global Catalogue of Microorganisms (GCM) 10K type strain sequencing project: providing services to taxonomists for standard genome sequencing and annotation.</title>
        <authorList>
            <consortium name="The Broad Institute Genomics Platform"/>
            <consortium name="The Broad Institute Genome Sequencing Center for Infectious Disease"/>
            <person name="Wu L."/>
            <person name="Ma J."/>
        </authorList>
    </citation>
    <scope>NUCLEOTIDE SEQUENCE [LARGE SCALE GENOMIC DNA]</scope>
    <source>
        <strain evidence="2">JCM 11574</strain>
    </source>
</reference>
<dbReference type="EMBL" id="BAAAVM010000013">
    <property type="protein sequence ID" value="GAA3127243.1"/>
    <property type="molecule type" value="Genomic_DNA"/>
</dbReference>
<keyword evidence="2" id="KW-1185">Reference proteome</keyword>
<sequence length="237" mass="24403">MSVMTFSGRLVGLGFPRRTVVSLASVLVLVTLAGTAEVVTRGRIADRIATAAAKRLGTRPAVGLGATPVLWQLARGAFADVELTADDVAARHLTGLRVDAHLRQVRRSRKDGTVGSSTVTVDICSASLVAGASAGPAESVVVPDPAHGRLVVHIGRAGALAVAVTPVLDGLTIRVTPGRPTFAGRPLPDALAKKVTARAGRTVPLSDLPLELAPRRLQVTDDGLRLTLSGGRAAFDA</sequence>
<gene>
    <name evidence="1" type="ORF">GCM10010521_12120</name>
</gene>
<organism evidence="1 2">
    <name type="scientific">Streptomyces rameus</name>
    <dbReference type="NCBI Taxonomy" id="68261"/>
    <lineage>
        <taxon>Bacteria</taxon>
        <taxon>Bacillati</taxon>
        <taxon>Actinomycetota</taxon>
        <taxon>Actinomycetes</taxon>
        <taxon>Kitasatosporales</taxon>
        <taxon>Streptomycetaceae</taxon>
        <taxon>Streptomyces</taxon>
    </lineage>
</organism>
<dbReference type="InterPro" id="IPR021373">
    <property type="entry name" value="DUF2993"/>
</dbReference>
<proteinExistence type="predicted"/>
<evidence type="ECO:0000313" key="2">
    <source>
        <dbReference type="Proteomes" id="UP001500893"/>
    </source>
</evidence>
<name>A0ABP6MV60_9ACTN</name>
<accession>A0ABP6MV60</accession>
<evidence type="ECO:0008006" key="3">
    <source>
        <dbReference type="Google" id="ProtNLM"/>
    </source>
</evidence>
<evidence type="ECO:0000313" key="1">
    <source>
        <dbReference type="EMBL" id="GAA3127243.1"/>
    </source>
</evidence>